<feature type="region of interest" description="Disordered" evidence="4">
    <location>
        <begin position="66"/>
        <end position="90"/>
    </location>
</feature>
<feature type="compositionally biased region" description="Polar residues" evidence="4">
    <location>
        <begin position="17"/>
        <end position="33"/>
    </location>
</feature>
<evidence type="ECO:0008006" key="7">
    <source>
        <dbReference type="Google" id="ProtNLM"/>
    </source>
</evidence>
<keyword evidence="2" id="KW-0547">Nucleotide-binding</keyword>
<dbReference type="PANTHER" id="PTHR12241">
    <property type="entry name" value="TUBULIN POLYGLUTAMYLASE"/>
    <property type="match status" value="1"/>
</dbReference>
<evidence type="ECO:0000313" key="6">
    <source>
        <dbReference type="Proteomes" id="UP000215902"/>
    </source>
</evidence>
<evidence type="ECO:0000313" key="5">
    <source>
        <dbReference type="EMBL" id="PAA46611.1"/>
    </source>
</evidence>
<feature type="compositionally biased region" description="Acidic residues" evidence="4">
    <location>
        <begin position="293"/>
        <end position="321"/>
    </location>
</feature>
<keyword evidence="1" id="KW-0436">Ligase</keyword>
<feature type="compositionally biased region" description="Low complexity" evidence="4">
    <location>
        <begin position="67"/>
        <end position="76"/>
    </location>
</feature>
<dbReference type="GO" id="GO:0005524">
    <property type="term" value="F:ATP binding"/>
    <property type="evidence" value="ECO:0007669"/>
    <property type="project" value="UniProtKB-KW"/>
</dbReference>
<keyword evidence="6" id="KW-1185">Reference proteome</keyword>
<keyword evidence="3" id="KW-0067">ATP-binding</keyword>
<evidence type="ECO:0000256" key="2">
    <source>
        <dbReference type="ARBA" id="ARBA00022741"/>
    </source>
</evidence>
<feature type="region of interest" description="Disordered" evidence="4">
    <location>
        <begin position="1"/>
        <end position="47"/>
    </location>
</feature>
<feature type="compositionally biased region" description="Basic residues" evidence="4">
    <location>
        <begin position="122"/>
        <end position="152"/>
    </location>
</feature>
<name>A0A267DBE4_9PLAT</name>
<dbReference type="STRING" id="282301.A0A267DBE4"/>
<evidence type="ECO:0000256" key="4">
    <source>
        <dbReference type="SAM" id="MobiDB-lite"/>
    </source>
</evidence>
<feature type="compositionally biased region" description="Polar residues" evidence="4">
    <location>
        <begin position="176"/>
        <end position="193"/>
    </location>
</feature>
<evidence type="ECO:0000256" key="1">
    <source>
        <dbReference type="ARBA" id="ARBA00022598"/>
    </source>
</evidence>
<comment type="caution">
    <text evidence="5">The sequence shown here is derived from an EMBL/GenBank/DDBJ whole genome shotgun (WGS) entry which is preliminary data.</text>
</comment>
<accession>A0A267DBE4</accession>
<dbReference type="GO" id="GO:0070740">
    <property type="term" value="F:tubulin-glutamic acid ligase activity"/>
    <property type="evidence" value="ECO:0007669"/>
    <property type="project" value="TreeGrafter"/>
</dbReference>
<feature type="compositionally biased region" description="Low complexity" evidence="4">
    <location>
        <begin position="257"/>
        <end position="276"/>
    </location>
</feature>
<dbReference type="GO" id="GO:0036064">
    <property type="term" value="C:ciliary basal body"/>
    <property type="evidence" value="ECO:0007669"/>
    <property type="project" value="TreeGrafter"/>
</dbReference>
<dbReference type="Pfam" id="PF03133">
    <property type="entry name" value="TTL"/>
    <property type="match status" value="1"/>
</dbReference>
<dbReference type="InterPro" id="IPR004344">
    <property type="entry name" value="TTL/TTLL_fam"/>
</dbReference>
<gene>
    <name evidence="5" type="ORF">BOX15_Mlig019292g1</name>
</gene>
<feature type="region of interest" description="Disordered" evidence="4">
    <location>
        <begin position="223"/>
        <end position="350"/>
    </location>
</feature>
<dbReference type="GO" id="GO:0000226">
    <property type="term" value="P:microtubule cytoskeleton organization"/>
    <property type="evidence" value="ECO:0007669"/>
    <property type="project" value="TreeGrafter"/>
</dbReference>
<dbReference type="PROSITE" id="PS51221">
    <property type="entry name" value="TTL"/>
    <property type="match status" value="1"/>
</dbReference>
<dbReference type="OrthoDB" id="202825at2759"/>
<dbReference type="Gene3D" id="3.30.470.20">
    <property type="entry name" value="ATP-grasp fold, B domain"/>
    <property type="match status" value="1"/>
</dbReference>
<sequence>MQQQQQQQLRHLGRPRVSTSLPITSLGLESQPNQPAGQLPVPLPPTPPAAARYFSVIGGPRSEFRASLLQQQQRQQRSLRHQAGGGRYQNGTAYSNHYQLAAAAAAAAAIAATSANSSANGKPHHHHHQRRRSSKSRSHTASGGRKHHHHQQHQQQQYRPRFPVSSMAVQDDADRSPNSPSLSQTMPAQQQAQPELPHDETEARLLLIRAKLNQLSVQQELAEQAEAERQRRQRQQPRNPATSKTTVRDRLVPSLRPPAKLQQRQQQQRLEAAPPQSGSRKAEEATSDVDSNVVDDEDNDGDEECDDDDEEIDDGIDDNGDNDGSLLNGLEDDLEEDDNSTMSIDTGGGSSLLASRRPSAAAGAAAVAGPRQPAVIASLFPNVPPVLRFSAESDPPPEPLPWAQRRQLKWRMSSITPVVVKRAIARSGFRVAKKSHEWLGYFGKHMKPEGFKGVREYQKVNHFPGSFTIGRKDRLWRCLHRMQCQYGRREFDFFPLTFCLPGDLKQLRRAWDDAGAKQKWIVKPPASARGIGIRVVNKWKQVPKRRAVVVQTYLARPYLINGSKFDLRVYVYVTSFDPLRVYVHERGLVRFASVPYSRSGKTIGNRFMHLTNYSVNKRNINYSASGGEAEESDGEGHKWSLRALWAHLRQAGKDPEAVWSSIKDLVVKTIIGGESHINSQVKAFCRRRYCVHELFGFDILLDDRLKPWLLEVNISPSLHSNSLLDIEVKSAVIRDFMNLAGFQLPEPASVMSTAPGSASASAMSTMADSTSEAAPYADRRCWPERPLSSDERAKKLWFSQRPDDRSILDTLTPDDVRVLVESMDEFARAGEFGRVFPAGEEAVTRRYLGFMEQPRYYNLLLMHHLSRYRACESQGIDALAAMCRRKLHLESPTADPAHQWSAPCGRRH</sequence>
<dbReference type="Proteomes" id="UP000215902">
    <property type="component" value="Unassembled WGS sequence"/>
</dbReference>
<organism evidence="5 6">
    <name type="scientific">Macrostomum lignano</name>
    <dbReference type="NCBI Taxonomy" id="282301"/>
    <lineage>
        <taxon>Eukaryota</taxon>
        <taxon>Metazoa</taxon>
        <taxon>Spiralia</taxon>
        <taxon>Lophotrochozoa</taxon>
        <taxon>Platyhelminthes</taxon>
        <taxon>Rhabditophora</taxon>
        <taxon>Macrostomorpha</taxon>
        <taxon>Macrostomida</taxon>
        <taxon>Macrostomidae</taxon>
        <taxon>Macrostomum</taxon>
    </lineage>
</organism>
<feature type="compositionally biased region" description="Acidic residues" evidence="4">
    <location>
        <begin position="330"/>
        <end position="339"/>
    </location>
</feature>
<dbReference type="GO" id="GO:0015631">
    <property type="term" value="F:tubulin binding"/>
    <property type="evidence" value="ECO:0007669"/>
    <property type="project" value="TreeGrafter"/>
</dbReference>
<proteinExistence type="predicted"/>
<dbReference type="EMBL" id="NIVC01004776">
    <property type="protein sequence ID" value="PAA46611.1"/>
    <property type="molecule type" value="Genomic_DNA"/>
</dbReference>
<dbReference type="AlphaFoldDB" id="A0A267DBE4"/>
<reference evidence="5 6" key="1">
    <citation type="submission" date="2017-06" db="EMBL/GenBank/DDBJ databases">
        <title>A platform for efficient transgenesis in Macrostomum lignano, a flatworm model organism for stem cell research.</title>
        <authorList>
            <person name="Berezikov E."/>
        </authorList>
    </citation>
    <scope>NUCLEOTIDE SEQUENCE [LARGE SCALE GENOMIC DNA]</scope>
    <source>
        <strain evidence="5">DV1</strain>
        <tissue evidence="5">Whole organism</tissue>
    </source>
</reference>
<dbReference type="SUPFAM" id="SSF56059">
    <property type="entry name" value="Glutathione synthetase ATP-binding domain-like"/>
    <property type="match status" value="1"/>
</dbReference>
<dbReference type="PANTHER" id="PTHR12241:SF162">
    <property type="entry name" value="TUBULIN MONOGLUTAMYLASE TTLL4"/>
    <property type="match status" value="1"/>
</dbReference>
<feature type="region of interest" description="Disordered" evidence="4">
    <location>
        <begin position="115"/>
        <end position="198"/>
    </location>
</feature>
<evidence type="ECO:0000256" key="3">
    <source>
        <dbReference type="ARBA" id="ARBA00022840"/>
    </source>
</evidence>
<protein>
    <recommendedName>
        <fullName evidence="7">Tubulin polyglutamylase TTLL4</fullName>
    </recommendedName>
</protein>